<evidence type="ECO:0000313" key="4">
    <source>
        <dbReference type="EMBL" id="CAL6007667.1"/>
    </source>
</evidence>
<feature type="coiled-coil region" evidence="1">
    <location>
        <begin position="119"/>
        <end position="146"/>
    </location>
</feature>
<keyword evidence="5" id="KW-1185">Reference proteome</keyword>
<protein>
    <submittedName>
        <fullName evidence="4">Hypothetical_protein</fullName>
    </submittedName>
</protein>
<dbReference type="AlphaFoldDB" id="A0AA86NTV1"/>
<dbReference type="Proteomes" id="UP001642409">
    <property type="component" value="Unassembled WGS sequence"/>
</dbReference>
<comment type="caution">
    <text evidence="3">The sequence shown here is derived from an EMBL/GenBank/DDBJ whole genome shotgun (WGS) entry which is preliminary data.</text>
</comment>
<proteinExistence type="predicted"/>
<keyword evidence="2" id="KW-0812">Transmembrane</keyword>
<keyword evidence="2" id="KW-1133">Transmembrane helix</keyword>
<evidence type="ECO:0000256" key="2">
    <source>
        <dbReference type="SAM" id="Phobius"/>
    </source>
</evidence>
<reference evidence="3" key="1">
    <citation type="submission" date="2023-06" db="EMBL/GenBank/DDBJ databases">
        <authorList>
            <person name="Kurt Z."/>
        </authorList>
    </citation>
    <scope>NUCLEOTIDE SEQUENCE</scope>
</reference>
<dbReference type="EMBL" id="CAXDID020000056">
    <property type="protein sequence ID" value="CAL6007667.1"/>
    <property type="molecule type" value="Genomic_DNA"/>
</dbReference>
<sequence length="369" mass="42697">MISAEDQQLLNEIYNETVTHLTKKNVNLDENNTYSFNEVISNIDSDFVEELNHFHEMYQHLFPNERIDVFDLIIMICCQLEGEINKGLLELSSHEKASLFEADNEQVEMQLSCRMDSRHEKLDNEIQSVQEALKESEAQVIDLDQKILECSQKLMQNDIIKQQIQNEIQQKQINIISTMPDQLTGFVSQVKQLHETLFDNFNQTQLQNQQNINYNVKKQLENTTHKLTGQLQKQQEDIEAAVTKQSTLLQQFTEIDQVSQRQIINLQKSKLYNELGQSQSQQNLNQSVNQLNQQITAISQAVIQLSKGLTNDVNTLTTQLTNGFTQFNNRLEEIENKYRISENRSKVGIELWLAIVSVIMLVIGLIKIL</sequence>
<evidence type="ECO:0000313" key="5">
    <source>
        <dbReference type="Proteomes" id="UP001642409"/>
    </source>
</evidence>
<name>A0AA86NTV1_9EUKA</name>
<dbReference type="EMBL" id="CATOUU010000341">
    <property type="protein sequence ID" value="CAI9925323.1"/>
    <property type="molecule type" value="Genomic_DNA"/>
</dbReference>
<accession>A0AA86NTV1</accession>
<evidence type="ECO:0000256" key="1">
    <source>
        <dbReference type="SAM" id="Coils"/>
    </source>
</evidence>
<gene>
    <name evidence="3" type="ORF">HINF_LOCUS12968</name>
    <name evidence="4" type="ORF">HINF_LOCUS20746</name>
</gene>
<feature type="transmembrane region" description="Helical" evidence="2">
    <location>
        <begin position="347"/>
        <end position="366"/>
    </location>
</feature>
<reference evidence="4 5" key="2">
    <citation type="submission" date="2024-07" db="EMBL/GenBank/DDBJ databases">
        <authorList>
            <person name="Akdeniz Z."/>
        </authorList>
    </citation>
    <scope>NUCLEOTIDE SEQUENCE [LARGE SCALE GENOMIC DNA]</scope>
</reference>
<evidence type="ECO:0000313" key="3">
    <source>
        <dbReference type="EMBL" id="CAI9925323.1"/>
    </source>
</evidence>
<keyword evidence="1" id="KW-0175">Coiled coil</keyword>
<feature type="coiled-coil region" evidence="1">
    <location>
        <begin position="281"/>
        <end position="344"/>
    </location>
</feature>
<organism evidence="3">
    <name type="scientific">Hexamita inflata</name>
    <dbReference type="NCBI Taxonomy" id="28002"/>
    <lineage>
        <taxon>Eukaryota</taxon>
        <taxon>Metamonada</taxon>
        <taxon>Diplomonadida</taxon>
        <taxon>Hexamitidae</taxon>
        <taxon>Hexamitinae</taxon>
        <taxon>Hexamita</taxon>
    </lineage>
</organism>
<keyword evidence="2" id="KW-0472">Membrane</keyword>